<dbReference type="AlphaFoldDB" id="A0AA88IXQ5"/>
<feature type="compositionally biased region" description="Basic and acidic residues" evidence="1">
    <location>
        <begin position="150"/>
        <end position="159"/>
    </location>
</feature>
<accession>A0AA88IXQ5</accession>
<reference evidence="2" key="1">
    <citation type="submission" date="2023-07" db="EMBL/GenBank/DDBJ databases">
        <title>draft genome sequence of fig (Ficus carica).</title>
        <authorList>
            <person name="Takahashi T."/>
            <person name="Nishimura K."/>
        </authorList>
    </citation>
    <scope>NUCLEOTIDE SEQUENCE</scope>
</reference>
<comment type="caution">
    <text evidence="2">The sequence shown here is derived from an EMBL/GenBank/DDBJ whole genome shotgun (WGS) entry which is preliminary data.</text>
</comment>
<dbReference type="Proteomes" id="UP001187192">
    <property type="component" value="Unassembled WGS sequence"/>
</dbReference>
<feature type="region of interest" description="Disordered" evidence="1">
    <location>
        <begin position="134"/>
        <end position="162"/>
    </location>
</feature>
<keyword evidence="3" id="KW-1185">Reference proteome</keyword>
<organism evidence="2 3">
    <name type="scientific">Ficus carica</name>
    <name type="common">Common fig</name>
    <dbReference type="NCBI Taxonomy" id="3494"/>
    <lineage>
        <taxon>Eukaryota</taxon>
        <taxon>Viridiplantae</taxon>
        <taxon>Streptophyta</taxon>
        <taxon>Embryophyta</taxon>
        <taxon>Tracheophyta</taxon>
        <taxon>Spermatophyta</taxon>
        <taxon>Magnoliopsida</taxon>
        <taxon>eudicotyledons</taxon>
        <taxon>Gunneridae</taxon>
        <taxon>Pentapetalae</taxon>
        <taxon>rosids</taxon>
        <taxon>fabids</taxon>
        <taxon>Rosales</taxon>
        <taxon>Moraceae</taxon>
        <taxon>Ficeae</taxon>
        <taxon>Ficus</taxon>
    </lineage>
</organism>
<name>A0AA88IXQ5_FICCA</name>
<sequence length="219" mass="24363">MWREAAACQELLKKMHLTRCDQTYGLNHTTTNTLGPIRPGVLGGIVDGVMFLTLETTFPRGNKLRRILSHHCPKPLPRATSASPPSLRFCPPSIFAISDRGDRFRRDRRRWRKGEISGKAIECSRAIGAPIATAPSRRSPIAGDRLSSPRSRELAREESSPAARPPLQSLIWQFRSRHRCHGRYWFRGSCGGDPPWLLGIIAGRLTAAAISDLTVPEPP</sequence>
<protein>
    <submittedName>
        <fullName evidence="2">Uncharacterized protein</fullName>
    </submittedName>
</protein>
<evidence type="ECO:0000313" key="2">
    <source>
        <dbReference type="EMBL" id="GMN60123.1"/>
    </source>
</evidence>
<proteinExistence type="predicted"/>
<evidence type="ECO:0000313" key="3">
    <source>
        <dbReference type="Proteomes" id="UP001187192"/>
    </source>
</evidence>
<gene>
    <name evidence="2" type="ORF">TIFTF001_029230</name>
</gene>
<evidence type="ECO:0000256" key="1">
    <source>
        <dbReference type="SAM" id="MobiDB-lite"/>
    </source>
</evidence>
<dbReference type="EMBL" id="BTGU01000095">
    <property type="protein sequence ID" value="GMN60123.1"/>
    <property type="molecule type" value="Genomic_DNA"/>
</dbReference>